<evidence type="ECO:0000313" key="2">
    <source>
        <dbReference type="EMBL" id="CUV65813.1"/>
    </source>
</evidence>
<feature type="transmembrane region" description="Helical" evidence="1">
    <location>
        <begin position="21"/>
        <end position="41"/>
    </location>
</feature>
<accession>A0A0S4XPG3</accession>
<sequence>MKISMRSQRNDENYEKAKVNIHRLIGIIFGIFFLLVFTGMVDWFNGIQEVLSAKEGYFSRRVADGKGSIYLFAILGVIFLIFPAQLTKKFIKPPEGSPFDDSITWLIWGYLLALSDLGLMFLLE</sequence>
<dbReference type="AlphaFoldDB" id="A0A0S4XPG3"/>
<organism evidence="2">
    <name type="scientific">Sulfurovum sp. enrichment culture clone C5</name>
    <dbReference type="NCBI Taxonomy" id="497650"/>
    <lineage>
        <taxon>Bacteria</taxon>
        <taxon>Pseudomonadati</taxon>
        <taxon>Campylobacterota</taxon>
        <taxon>Epsilonproteobacteria</taxon>
        <taxon>Campylobacterales</taxon>
        <taxon>Sulfurovaceae</taxon>
        <taxon>Sulfurovum</taxon>
        <taxon>environmental samples</taxon>
    </lineage>
</organism>
<proteinExistence type="predicted"/>
<feature type="transmembrane region" description="Helical" evidence="1">
    <location>
        <begin position="67"/>
        <end position="84"/>
    </location>
</feature>
<gene>
    <name evidence="2" type="ORF">BN3087_450043</name>
</gene>
<feature type="transmembrane region" description="Helical" evidence="1">
    <location>
        <begin position="105"/>
        <end position="123"/>
    </location>
</feature>
<dbReference type="EMBL" id="FAXN01000046">
    <property type="protein sequence ID" value="CUV65813.1"/>
    <property type="molecule type" value="Genomic_DNA"/>
</dbReference>
<reference evidence="2" key="1">
    <citation type="submission" date="2015-11" db="EMBL/GenBank/DDBJ databases">
        <authorList>
            <person name="Zhang Y."/>
            <person name="Guo Z."/>
        </authorList>
    </citation>
    <scope>NUCLEOTIDE SEQUENCE</scope>
    <source>
        <strain evidence="2">BN30871</strain>
    </source>
</reference>
<evidence type="ECO:0000256" key="1">
    <source>
        <dbReference type="SAM" id="Phobius"/>
    </source>
</evidence>
<keyword evidence="1" id="KW-0472">Membrane</keyword>
<keyword evidence="1" id="KW-1133">Transmembrane helix</keyword>
<protein>
    <submittedName>
        <fullName evidence="2">Uncharacterized protein</fullName>
    </submittedName>
</protein>
<name>A0A0S4XPG3_9BACT</name>
<keyword evidence="1" id="KW-0812">Transmembrane</keyword>